<comment type="caution">
    <text evidence="1">The sequence shown here is derived from an EMBL/GenBank/DDBJ whole genome shotgun (WGS) entry which is preliminary data.</text>
</comment>
<dbReference type="Proteomes" id="UP000243006">
    <property type="component" value="Unassembled WGS sequence"/>
</dbReference>
<sequence length="305" mass="34343">AYAVHCRADRLFPCERGGVVVGARTPSHCPAASTLYRVRLFAVRDRRHRPMEVGRRGVYVAERALAAADAVVEFQCALFDLIYPEYCFRLVSVHGDGLVRHLAQRCVPTERNSRDRRIQICSGPGLGIPLGMGGSGTRARGQTKAVNLHIQYTTHLAIRHETVAALKWQADYCTRKINDRCRLDPLIRFGKNPNGSLNLYMTGPRVAGLHERRSGQTWICLFSKRNPIPLQFIYIHHCPIVPLRHVHRWTVVGMAVVEFLYGYVRRAFGEASLAALQQSQTRIRWPILQRLGSGDRSVSPSAVSR</sequence>
<dbReference type="EMBL" id="LVZM01008775">
    <property type="protein sequence ID" value="OUC45651.1"/>
    <property type="molecule type" value="Genomic_DNA"/>
</dbReference>
<organism evidence="1 2">
    <name type="scientific">Trichinella nativa</name>
    <dbReference type="NCBI Taxonomy" id="6335"/>
    <lineage>
        <taxon>Eukaryota</taxon>
        <taxon>Metazoa</taxon>
        <taxon>Ecdysozoa</taxon>
        <taxon>Nematoda</taxon>
        <taxon>Enoplea</taxon>
        <taxon>Dorylaimia</taxon>
        <taxon>Trichinellida</taxon>
        <taxon>Trichinellidae</taxon>
        <taxon>Trichinella</taxon>
    </lineage>
</organism>
<dbReference type="InterPro" id="IPR038877">
    <property type="entry name" value="THSD1"/>
</dbReference>
<accession>A0A1Y3EKN9</accession>
<gene>
    <name evidence="1" type="ORF">D917_08297</name>
</gene>
<dbReference type="AlphaFoldDB" id="A0A1Y3EKN9"/>
<proteinExistence type="predicted"/>
<reference evidence="1 2" key="1">
    <citation type="submission" date="2015-04" db="EMBL/GenBank/DDBJ databases">
        <title>Draft genome of the roundworm Trichinella nativa.</title>
        <authorList>
            <person name="Mitreva M."/>
        </authorList>
    </citation>
    <scope>NUCLEOTIDE SEQUENCE [LARGE SCALE GENOMIC DNA]</scope>
    <source>
        <strain evidence="1 2">ISS45</strain>
    </source>
</reference>
<evidence type="ECO:0000313" key="2">
    <source>
        <dbReference type="Proteomes" id="UP000243006"/>
    </source>
</evidence>
<feature type="non-terminal residue" evidence="1">
    <location>
        <position position="1"/>
    </location>
</feature>
<dbReference type="PANTHER" id="PTHR16311:SF3">
    <property type="entry name" value="THROMBOSPONDIN TYPE-1 DOMAIN-CONTAINING PROTEIN 1"/>
    <property type="match status" value="1"/>
</dbReference>
<dbReference type="GO" id="GO:0071944">
    <property type="term" value="C:cell periphery"/>
    <property type="evidence" value="ECO:0007669"/>
    <property type="project" value="TreeGrafter"/>
</dbReference>
<protein>
    <submittedName>
        <fullName evidence="1">Uncharacterized protein</fullName>
    </submittedName>
</protein>
<dbReference type="PANTHER" id="PTHR16311">
    <property type="entry name" value="THROMBOSPONDIN TYPE I DOMAIN-CONTAINING 1"/>
    <property type="match status" value="1"/>
</dbReference>
<evidence type="ECO:0000313" key="1">
    <source>
        <dbReference type="EMBL" id="OUC45651.1"/>
    </source>
</evidence>
<name>A0A1Y3EKN9_9BILA</name>